<dbReference type="Proteomes" id="UP000489600">
    <property type="component" value="Unassembled WGS sequence"/>
</dbReference>
<evidence type="ECO:0000256" key="2">
    <source>
        <dbReference type="ARBA" id="ARBA00022692"/>
    </source>
</evidence>
<evidence type="ECO:0000313" key="6">
    <source>
        <dbReference type="Proteomes" id="UP000489600"/>
    </source>
</evidence>
<accession>A0A565AW13</accession>
<dbReference type="InterPro" id="IPR005828">
    <property type="entry name" value="MFS_sugar_transport-like"/>
</dbReference>
<dbReference type="EMBL" id="CABITT030000002">
    <property type="protein sequence ID" value="VVA93581.1"/>
    <property type="molecule type" value="Genomic_DNA"/>
</dbReference>
<keyword evidence="4" id="KW-0472">Membrane</keyword>
<keyword evidence="2" id="KW-0812">Transmembrane</keyword>
<comment type="caution">
    <text evidence="5">The sequence shown here is derived from an EMBL/GenBank/DDBJ whole genome shotgun (WGS) entry which is preliminary data.</text>
</comment>
<dbReference type="Pfam" id="PF00083">
    <property type="entry name" value="Sugar_tr"/>
    <property type="match status" value="1"/>
</dbReference>
<protein>
    <recommendedName>
        <fullName evidence="7">Major facilitator superfamily (MFS) profile domain-containing protein</fullName>
    </recommendedName>
</protein>
<organism evidence="5 6">
    <name type="scientific">Arabis nemorensis</name>
    <dbReference type="NCBI Taxonomy" id="586526"/>
    <lineage>
        <taxon>Eukaryota</taxon>
        <taxon>Viridiplantae</taxon>
        <taxon>Streptophyta</taxon>
        <taxon>Embryophyta</taxon>
        <taxon>Tracheophyta</taxon>
        <taxon>Spermatophyta</taxon>
        <taxon>Magnoliopsida</taxon>
        <taxon>eudicotyledons</taxon>
        <taxon>Gunneridae</taxon>
        <taxon>Pentapetalae</taxon>
        <taxon>rosids</taxon>
        <taxon>malvids</taxon>
        <taxon>Brassicales</taxon>
        <taxon>Brassicaceae</taxon>
        <taxon>Arabideae</taxon>
        <taxon>Arabis</taxon>
    </lineage>
</organism>
<dbReference type="GO" id="GO:0022857">
    <property type="term" value="F:transmembrane transporter activity"/>
    <property type="evidence" value="ECO:0007669"/>
    <property type="project" value="InterPro"/>
</dbReference>
<comment type="subcellular location">
    <subcellularLocation>
        <location evidence="1">Membrane</location>
    </subcellularLocation>
</comment>
<dbReference type="AlphaFoldDB" id="A0A565AW13"/>
<name>A0A565AW13_9BRAS</name>
<evidence type="ECO:0000256" key="4">
    <source>
        <dbReference type="ARBA" id="ARBA00023136"/>
    </source>
</evidence>
<reference evidence="5" key="1">
    <citation type="submission" date="2019-07" db="EMBL/GenBank/DDBJ databases">
        <authorList>
            <person name="Dittberner H."/>
        </authorList>
    </citation>
    <scope>NUCLEOTIDE SEQUENCE [LARGE SCALE GENOMIC DNA]</scope>
</reference>
<sequence>MKMPESPRWLVMQGRLEEAKKIMVLVSNTEVEAEERFRDMLTAAEIDDDDTAVKAVGGGRKKNQGNSV</sequence>
<gene>
    <name evidence="5" type="ORF">ANE_LOCUS4026</name>
</gene>
<keyword evidence="3" id="KW-1133">Transmembrane helix</keyword>
<dbReference type="Gene3D" id="1.10.286.90">
    <property type="entry name" value="MFS transporter, transmembrane helix TM10b"/>
    <property type="match status" value="1"/>
</dbReference>
<evidence type="ECO:0000313" key="5">
    <source>
        <dbReference type="EMBL" id="VVA93581.1"/>
    </source>
</evidence>
<dbReference type="GO" id="GO:0016020">
    <property type="term" value="C:membrane"/>
    <property type="evidence" value="ECO:0007669"/>
    <property type="project" value="UniProtKB-SubCell"/>
</dbReference>
<evidence type="ECO:0008006" key="7">
    <source>
        <dbReference type="Google" id="ProtNLM"/>
    </source>
</evidence>
<evidence type="ECO:0000256" key="3">
    <source>
        <dbReference type="ARBA" id="ARBA00022989"/>
    </source>
</evidence>
<evidence type="ECO:0000256" key="1">
    <source>
        <dbReference type="ARBA" id="ARBA00004370"/>
    </source>
</evidence>
<keyword evidence="6" id="KW-1185">Reference proteome</keyword>
<proteinExistence type="predicted"/>
<dbReference type="OrthoDB" id="6339427at2759"/>